<evidence type="ECO:0000256" key="1">
    <source>
        <dbReference type="SAM" id="MobiDB-lite"/>
    </source>
</evidence>
<gene>
    <name evidence="2" type="ORF">AB5J56_24550</name>
</gene>
<protein>
    <submittedName>
        <fullName evidence="2">Uncharacterized protein</fullName>
    </submittedName>
</protein>
<sequence length="87" mass="9215">MSEGEMVAVSAAAGGVGGIAVQPLRRDLEAFRINAFIDLHGPYCLDLAIELGVPTARINTITKCSARRKGRTRPHRRDGAGFAPAPT</sequence>
<feature type="compositionally biased region" description="Basic residues" evidence="1">
    <location>
        <begin position="66"/>
        <end position="76"/>
    </location>
</feature>
<evidence type="ECO:0000313" key="2">
    <source>
        <dbReference type="EMBL" id="XDQ27672.1"/>
    </source>
</evidence>
<proteinExistence type="predicted"/>
<feature type="region of interest" description="Disordered" evidence="1">
    <location>
        <begin position="66"/>
        <end position="87"/>
    </location>
</feature>
<organism evidence="2">
    <name type="scientific">Streptomyces sp. R21</name>
    <dbReference type="NCBI Taxonomy" id="3238627"/>
    <lineage>
        <taxon>Bacteria</taxon>
        <taxon>Bacillati</taxon>
        <taxon>Actinomycetota</taxon>
        <taxon>Actinomycetes</taxon>
        <taxon>Kitasatosporales</taxon>
        <taxon>Streptomycetaceae</taxon>
        <taxon>Streptomyces</taxon>
    </lineage>
</organism>
<accession>A0AB39PB40</accession>
<name>A0AB39PB40_9ACTN</name>
<dbReference type="RefSeq" id="WP_369234983.1">
    <property type="nucleotide sequence ID" value="NZ_CP163435.1"/>
</dbReference>
<reference evidence="2" key="1">
    <citation type="submission" date="2024-07" db="EMBL/GenBank/DDBJ databases">
        <authorList>
            <person name="Yu S.T."/>
        </authorList>
    </citation>
    <scope>NUCLEOTIDE SEQUENCE</scope>
    <source>
        <strain evidence="2">R21</strain>
    </source>
</reference>
<dbReference type="AlphaFoldDB" id="A0AB39PB40"/>
<dbReference type="EMBL" id="CP163435">
    <property type="protein sequence ID" value="XDQ27672.1"/>
    <property type="molecule type" value="Genomic_DNA"/>
</dbReference>